<feature type="transmembrane region" description="Helical" evidence="1">
    <location>
        <begin position="33"/>
        <end position="54"/>
    </location>
</feature>
<accession>Q7V3A2</accession>
<dbReference type="Proteomes" id="UP000001026">
    <property type="component" value="Chromosome"/>
</dbReference>
<keyword evidence="1" id="KW-0472">Membrane</keyword>
<dbReference type="KEGG" id="pmm:PMM0181"/>
<dbReference type="HOGENOM" id="CLU_187684_1_0_3"/>
<organism evidence="2 3">
    <name type="scientific">Prochlorococcus marinus subsp. pastoris (strain CCMP1986 / NIES-2087 / MED4)</name>
    <dbReference type="NCBI Taxonomy" id="59919"/>
    <lineage>
        <taxon>Bacteria</taxon>
        <taxon>Bacillati</taxon>
        <taxon>Cyanobacteriota</taxon>
        <taxon>Cyanophyceae</taxon>
        <taxon>Synechococcales</taxon>
        <taxon>Prochlorococcaceae</taxon>
        <taxon>Prochlorococcus</taxon>
    </lineage>
</organism>
<reference evidence="2 3" key="1">
    <citation type="journal article" date="2003" name="Nature">
        <title>Genome divergence in two Prochlorococcus ecotypes reflects oceanic niche differentiation.</title>
        <authorList>
            <person name="Rocap G."/>
            <person name="Larimer F.W."/>
            <person name="Lamerdin J.E."/>
            <person name="Malfatti S."/>
            <person name="Chain P."/>
            <person name="Ahlgren N.A."/>
            <person name="Arellano A."/>
            <person name="Coleman M."/>
            <person name="Hauser L."/>
            <person name="Hess W.R."/>
            <person name="Johnson Z.I."/>
            <person name="Land M.L."/>
            <person name="Lindell D."/>
            <person name="Post A.F."/>
            <person name="Regala W."/>
            <person name="Shah M."/>
            <person name="Shaw S.L."/>
            <person name="Steglich C."/>
            <person name="Sullivan M.B."/>
            <person name="Ting C.S."/>
            <person name="Tolonen A."/>
            <person name="Webb E.A."/>
            <person name="Zinser E.R."/>
            <person name="Chisholm S.W."/>
        </authorList>
    </citation>
    <scope>NUCLEOTIDE SEQUENCE [LARGE SCALE GENOMIC DNA]</scope>
    <source>
        <strain evidence="3">CCMP1986 / NIES-2087 / MED4</strain>
    </source>
</reference>
<evidence type="ECO:0008006" key="4">
    <source>
        <dbReference type="Google" id="ProtNLM"/>
    </source>
</evidence>
<dbReference type="Pfam" id="PF11688">
    <property type="entry name" value="DUF3285"/>
    <property type="match status" value="1"/>
</dbReference>
<dbReference type="RefSeq" id="WP_011131820.1">
    <property type="nucleotide sequence ID" value="NC_005072.1"/>
</dbReference>
<dbReference type="InterPro" id="IPR021702">
    <property type="entry name" value="DUF3285"/>
</dbReference>
<evidence type="ECO:0000256" key="1">
    <source>
        <dbReference type="SAM" id="Phobius"/>
    </source>
</evidence>
<dbReference type="STRING" id="59919.PMM0181"/>
<dbReference type="AlphaFoldDB" id="Q7V3A2"/>
<dbReference type="OrthoDB" id="541636at2"/>
<evidence type="ECO:0000313" key="3">
    <source>
        <dbReference type="Proteomes" id="UP000001026"/>
    </source>
</evidence>
<proteinExistence type="predicted"/>
<keyword evidence="1" id="KW-0812">Transmembrane</keyword>
<protein>
    <recommendedName>
        <fullName evidence="4">DUF3285 domain-containing protein</fullName>
    </recommendedName>
</protein>
<keyword evidence="1" id="KW-1133">Transmembrane helix</keyword>
<dbReference type="EMBL" id="BX548174">
    <property type="protein sequence ID" value="CAE18640.1"/>
    <property type="molecule type" value="Genomic_DNA"/>
</dbReference>
<name>Q7V3A2_PROMP</name>
<gene>
    <name evidence="2" type="ordered locus">PMM0181</name>
</gene>
<evidence type="ECO:0000313" key="2">
    <source>
        <dbReference type="EMBL" id="CAE18640.1"/>
    </source>
</evidence>
<sequence length="60" mass="6652">MANKNENLEKKVSPPSFIKLAMRNMVRKGSKSISHFSITFLILIGLLILIATLGKPNMPV</sequence>